<evidence type="ECO:0000313" key="1">
    <source>
        <dbReference type="Proteomes" id="UP000887579"/>
    </source>
</evidence>
<dbReference type="Proteomes" id="UP000887579">
    <property type="component" value="Unplaced"/>
</dbReference>
<proteinExistence type="predicted"/>
<name>A0AC34GP43_9BILA</name>
<accession>A0AC34GP43</accession>
<evidence type="ECO:0000313" key="2">
    <source>
        <dbReference type="WBParaSite" id="ES5_v2.g6107.t1"/>
    </source>
</evidence>
<reference evidence="2" key="1">
    <citation type="submission" date="2022-11" db="UniProtKB">
        <authorList>
            <consortium name="WormBaseParasite"/>
        </authorList>
    </citation>
    <scope>IDENTIFICATION</scope>
</reference>
<sequence length="571" mass="64946">MFAFTDQDTVKKVVDHLPRVGVGVKYGLPQSRKASLMLPRQLFKHSDMPQKWQRREISNFDYLMFLNTIAGRTYNDLNQYPIFPWVLANYTAEKLDLSEASNFRDLSKPVGALSDARKKHFQDRFNNWEDESIPPFHYGTHYSTQAFTLNWLFRIEPFTTYFLNLQSGKFDHSDRLFHSISEAWDHCQRDTHDVKELIPELFYLSEMFYNSNNYDLGKREDGNKVGDVFLPPWAKSPEEFVLIHRQALESDLVSCQLNQWIDLIFGYKQRGPEAVRATNVFYYLTYEGSMNLNAIDNAQVREGLESQILNFGQTPVQLMTDPHPPRHSIMTISPLMFQPCQDDLCMLMKFISNSAIVHISANTYPQLQQPLVLSIAQNLVFGLNRWNSNYIQPTSQNSTLTNSLNDRSQPPQAEYPVTVDPLLAVGNPSQPLSKRHLGDAFDQRLQITWKNFVATVDCRSIIACGYPDYSFRVIETETSTVKQVIYGHGDVVTCLARSETGLFSDCYVASGSLDCTVVLWHFSQHHQAIAGEYNVPGEAPAPRAILTGHDAEITAICVSAEHGNVISGSKG</sequence>
<dbReference type="WBParaSite" id="ES5_v2.g6107.t1">
    <property type="protein sequence ID" value="ES5_v2.g6107.t1"/>
    <property type="gene ID" value="ES5_v2.g6107"/>
</dbReference>
<organism evidence="1 2">
    <name type="scientific">Panagrolaimus sp. ES5</name>
    <dbReference type="NCBI Taxonomy" id="591445"/>
    <lineage>
        <taxon>Eukaryota</taxon>
        <taxon>Metazoa</taxon>
        <taxon>Ecdysozoa</taxon>
        <taxon>Nematoda</taxon>
        <taxon>Chromadorea</taxon>
        <taxon>Rhabditida</taxon>
        <taxon>Tylenchina</taxon>
        <taxon>Panagrolaimomorpha</taxon>
        <taxon>Panagrolaimoidea</taxon>
        <taxon>Panagrolaimidae</taxon>
        <taxon>Panagrolaimus</taxon>
    </lineage>
</organism>
<protein>
    <submittedName>
        <fullName evidence="2">BEACH domain-containing protein</fullName>
    </submittedName>
</protein>